<keyword evidence="3" id="KW-0808">Transferase</keyword>
<organism evidence="8 9">
    <name type="scientific">Nitrospina watsonii</name>
    <dbReference type="NCBI Taxonomy" id="1323948"/>
    <lineage>
        <taxon>Bacteria</taxon>
        <taxon>Pseudomonadati</taxon>
        <taxon>Nitrospinota/Tectimicrobiota group</taxon>
        <taxon>Nitrospinota</taxon>
        <taxon>Nitrospinia</taxon>
        <taxon>Nitrospinales</taxon>
        <taxon>Nitrospinaceae</taxon>
        <taxon>Nitrospina</taxon>
    </lineage>
</organism>
<keyword evidence="2" id="KW-1003">Cell membrane</keyword>
<evidence type="ECO:0000256" key="5">
    <source>
        <dbReference type="ARBA" id="ARBA00022989"/>
    </source>
</evidence>
<dbReference type="Pfam" id="PF00953">
    <property type="entry name" value="Glycos_transf_4"/>
    <property type="match status" value="1"/>
</dbReference>
<evidence type="ECO:0000313" key="8">
    <source>
        <dbReference type="EMBL" id="CAI2717077.1"/>
    </source>
</evidence>
<feature type="transmembrane region" description="Helical" evidence="7">
    <location>
        <begin position="197"/>
        <end position="217"/>
    </location>
</feature>
<dbReference type="CDD" id="cd06854">
    <property type="entry name" value="GT_WbpL_WbcO_like"/>
    <property type="match status" value="1"/>
</dbReference>
<feature type="transmembrane region" description="Helical" evidence="7">
    <location>
        <begin position="335"/>
        <end position="356"/>
    </location>
</feature>
<dbReference type="Proteomes" id="UP001157733">
    <property type="component" value="Chromosome"/>
</dbReference>
<keyword evidence="4 7" id="KW-0812">Transmembrane</keyword>
<comment type="subcellular location">
    <subcellularLocation>
        <location evidence="1">Cell membrane</location>
        <topology evidence="1">Multi-pass membrane protein</topology>
    </subcellularLocation>
</comment>
<reference evidence="8 9" key="1">
    <citation type="submission" date="2022-09" db="EMBL/GenBank/DDBJ databases">
        <authorList>
            <person name="Kop L."/>
        </authorList>
    </citation>
    <scope>NUCLEOTIDE SEQUENCE [LARGE SCALE GENOMIC DNA]</scope>
    <source>
        <strain evidence="8 9">347</strain>
    </source>
</reference>
<feature type="transmembrane region" description="Helical" evidence="7">
    <location>
        <begin position="6"/>
        <end position="31"/>
    </location>
</feature>
<evidence type="ECO:0000313" key="9">
    <source>
        <dbReference type="Proteomes" id="UP001157733"/>
    </source>
</evidence>
<keyword evidence="5 7" id="KW-1133">Transmembrane helix</keyword>
<evidence type="ECO:0000256" key="2">
    <source>
        <dbReference type="ARBA" id="ARBA00022475"/>
    </source>
</evidence>
<proteinExistence type="predicted"/>
<evidence type="ECO:0000256" key="1">
    <source>
        <dbReference type="ARBA" id="ARBA00004651"/>
    </source>
</evidence>
<keyword evidence="9" id="KW-1185">Reference proteome</keyword>
<feature type="transmembrane region" description="Helical" evidence="7">
    <location>
        <begin position="172"/>
        <end position="191"/>
    </location>
</feature>
<dbReference type="InterPro" id="IPR000715">
    <property type="entry name" value="Glycosyl_transferase_4"/>
</dbReference>
<feature type="transmembrane region" description="Helical" evidence="7">
    <location>
        <begin position="143"/>
        <end position="160"/>
    </location>
</feature>
<feature type="transmembrane region" description="Helical" evidence="7">
    <location>
        <begin position="106"/>
        <end position="123"/>
    </location>
</feature>
<feature type="transmembrane region" description="Helical" evidence="7">
    <location>
        <begin position="309"/>
        <end position="329"/>
    </location>
</feature>
<feature type="transmembrane region" description="Helical" evidence="7">
    <location>
        <begin position="43"/>
        <end position="65"/>
    </location>
</feature>
<accession>A0ABM9HAA3</accession>
<keyword evidence="6 7" id="KW-0472">Membrane</keyword>
<feature type="transmembrane region" description="Helical" evidence="7">
    <location>
        <begin position="224"/>
        <end position="244"/>
    </location>
</feature>
<evidence type="ECO:0000256" key="4">
    <source>
        <dbReference type="ARBA" id="ARBA00022692"/>
    </source>
</evidence>
<gene>
    <name evidence="8" type="ORF">NSPWAT_0218</name>
</gene>
<dbReference type="PANTHER" id="PTHR22926:SF3">
    <property type="entry name" value="UNDECAPRENYL-PHOSPHATE ALPHA-N-ACETYLGLUCOSAMINYL 1-PHOSPHATE TRANSFERASE"/>
    <property type="match status" value="1"/>
</dbReference>
<evidence type="ECO:0000256" key="3">
    <source>
        <dbReference type="ARBA" id="ARBA00022679"/>
    </source>
</evidence>
<protein>
    <submittedName>
        <fullName evidence="8">UDP-N-acetylmuramyl pentapeptide phosphotransferase/UDP-N-acetylglucosamine-1-phosphate transferase</fullName>
    </submittedName>
</protein>
<name>A0ABM9HAA3_9BACT</name>
<evidence type="ECO:0000256" key="7">
    <source>
        <dbReference type="SAM" id="Phobius"/>
    </source>
</evidence>
<evidence type="ECO:0000256" key="6">
    <source>
        <dbReference type="ARBA" id="ARBA00023136"/>
    </source>
</evidence>
<feature type="transmembrane region" description="Helical" evidence="7">
    <location>
        <begin position="250"/>
        <end position="272"/>
    </location>
</feature>
<dbReference type="EMBL" id="OX336137">
    <property type="protein sequence ID" value="CAI2717077.1"/>
    <property type="molecule type" value="Genomic_DNA"/>
</dbReference>
<dbReference type="PANTHER" id="PTHR22926">
    <property type="entry name" value="PHOSPHO-N-ACETYLMURAMOYL-PENTAPEPTIDE-TRANSFERASE"/>
    <property type="match status" value="1"/>
</dbReference>
<feature type="transmembrane region" description="Helical" evidence="7">
    <location>
        <begin position="77"/>
        <end position="94"/>
    </location>
</feature>
<sequence>MWEWGWLLGTSLVSMVGTRTILYYAPTLGLVHAPSGRDSHEGLIPSGGGMGMVLASMMAGGFMFYFLTPDSVSEEEGLKLIAVLGLALPLAVVGLRDDIQHLSAKVRLGTQVAVVGGLLALMGELPDLFLTPPFSLVGEGVRVGGWVLLGLLWFAGVWWVNLFNFMDGIDGIASVQAIFMLVVGAGLSVGFFPEVLHNSVCLLMLGIVAATVGFLLFNWPPAKIFMGDCGSTWLAFMIYALALLSIQAGWLSYAVWLVLGAVFVTDATVTLVTRILCGERWYEGHCSHAYQRLSRRWDNGRPKSGHRSVTLLVIAINLLWLGPFAWACLKWQQWSIVWLALAYVPLIVATVLLGAGRPDPARADSRTHDRTGW</sequence>